<feature type="transmembrane region" description="Helical" evidence="1">
    <location>
        <begin position="121"/>
        <end position="142"/>
    </location>
</feature>
<evidence type="ECO:0000313" key="2">
    <source>
        <dbReference type="EMBL" id="KAG5647635.1"/>
    </source>
</evidence>
<keyword evidence="1" id="KW-0472">Membrane</keyword>
<proteinExistence type="predicted"/>
<evidence type="ECO:0000313" key="3">
    <source>
        <dbReference type="Proteomes" id="UP000775547"/>
    </source>
</evidence>
<keyword evidence="1" id="KW-0812">Transmembrane</keyword>
<sequence length="164" mass="18430">MTWFEEPSYGFSSFYFVSPLGLMQDLIAAALRILKDEDFVGIFDDLPSRPRRNAGVVPRLAPSKPRGLLISFIRRFILGLPMVGAGSLVYMFLSAPFLGPLQWLARQRGGSRRRRDQSRDIAAMVIVALLAMGAARALYQVFKLTEKITKRLLLRAEDAILEVN</sequence>
<reference evidence="2" key="2">
    <citation type="submission" date="2021-10" db="EMBL/GenBank/DDBJ databases">
        <title>Phylogenomics reveals ancestral predisposition of the termite-cultivated fungus Termitomyces towards a domesticated lifestyle.</title>
        <authorList>
            <person name="Auxier B."/>
            <person name="Grum-Grzhimaylo A."/>
            <person name="Cardenas M.E."/>
            <person name="Lodge J.D."/>
            <person name="Laessoe T."/>
            <person name="Pedersen O."/>
            <person name="Smith M.E."/>
            <person name="Kuyper T.W."/>
            <person name="Franco-Molano E.A."/>
            <person name="Baroni T.J."/>
            <person name="Aanen D.K."/>
        </authorList>
    </citation>
    <scope>NUCLEOTIDE SEQUENCE</scope>
    <source>
        <strain evidence="2">AP01</strain>
        <tissue evidence="2">Mycelium</tissue>
    </source>
</reference>
<reference evidence="2" key="1">
    <citation type="submission" date="2020-07" db="EMBL/GenBank/DDBJ databases">
        <authorList>
            <person name="Nieuwenhuis M."/>
            <person name="Van De Peppel L.J.J."/>
        </authorList>
    </citation>
    <scope>NUCLEOTIDE SEQUENCE</scope>
    <source>
        <strain evidence="2">AP01</strain>
        <tissue evidence="2">Mycelium</tissue>
    </source>
</reference>
<name>A0A9P7GHY8_9AGAR</name>
<accession>A0A9P7GHY8</accession>
<protein>
    <submittedName>
        <fullName evidence="2">Uncharacterized protein</fullName>
    </submittedName>
</protein>
<feature type="transmembrane region" description="Helical" evidence="1">
    <location>
        <begin position="76"/>
        <end position="101"/>
    </location>
</feature>
<gene>
    <name evidence="2" type="ORF">DXG03_008988</name>
</gene>
<keyword evidence="1" id="KW-1133">Transmembrane helix</keyword>
<organism evidence="2 3">
    <name type="scientific">Asterophora parasitica</name>
    <dbReference type="NCBI Taxonomy" id="117018"/>
    <lineage>
        <taxon>Eukaryota</taxon>
        <taxon>Fungi</taxon>
        <taxon>Dikarya</taxon>
        <taxon>Basidiomycota</taxon>
        <taxon>Agaricomycotina</taxon>
        <taxon>Agaricomycetes</taxon>
        <taxon>Agaricomycetidae</taxon>
        <taxon>Agaricales</taxon>
        <taxon>Tricholomatineae</taxon>
        <taxon>Lyophyllaceae</taxon>
        <taxon>Asterophora</taxon>
    </lineage>
</organism>
<comment type="caution">
    <text evidence="2">The sequence shown here is derived from an EMBL/GenBank/DDBJ whole genome shotgun (WGS) entry which is preliminary data.</text>
</comment>
<dbReference type="Proteomes" id="UP000775547">
    <property type="component" value="Unassembled WGS sequence"/>
</dbReference>
<dbReference type="OrthoDB" id="264354at2759"/>
<dbReference type="AlphaFoldDB" id="A0A9P7GHY8"/>
<keyword evidence="3" id="KW-1185">Reference proteome</keyword>
<dbReference type="EMBL" id="JABCKV010000008">
    <property type="protein sequence ID" value="KAG5647635.1"/>
    <property type="molecule type" value="Genomic_DNA"/>
</dbReference>
<evidence type="ECO:0000256" key="1">
    <source>
        <dbReference type="SAM" id="Phobius"/>
    </source>
</evidence>